<keyword evidence="10" id="KW-1185">Reference proteome</keyword>
<dbReference type="GO" id="GO:0005506">
    <property type="term" value="F:iron ion binding"/>
    <property type="evidence" value="ECO:0007669"/>
    <property type="project" value="InterPro"/>
</dbReference>
<dbReference type="AlphaFoldDB" id="D8RWM5"/>
<dbReference type="EMBL" id="GL377593">
    <property type="protein sequence ID" value="EFJ23114.1"/>
    <property type="molecule type" value="Genomic_DNA"/>
</dbReference>
<name>D8RWM5_SELML</name>
<evidence type="ECO:0000313" key="9">
    <source>
        <dbReference type="EMBL" id="EFJ23114.1"/>
    </source>
</evidence>
<sequence>MSWPAVSSKRGLRRRELKGIHLFTIDDVLSTAEADAFVAAAEKLGFQHHGSLGPSKGEAFRDNDRISLHSQALADQLWNAGLAALFDGIESNGRIATGLNPNIRFYRYNQGQRFGQHVDESVEIDADHATEYTLLIYLNSGMAIKSKKGARDSQLVGGETVFYTGRNKAIGKRYLQVVPVSGMALLHLHGDECMLHEAKTVRRGVKYVLRSDVVFSKRRE</sequence>
<gene>
    <name evidence="9" type="ORF">SELMODRAFT_103917</name>
</gene>
<keyword evidence="4" id="KW-0223">Dioxygenase</keyword>
<dbReference type="eggNOG" id="ENOG502QR14">
    <property type="taxonomic scope" value="Eukaryota"/>
</dbReference>
<dbReference type="PANTHER" id="PTHR10869">
    <property type="entry name" value="PROLYL 4-HYDROXYLASE ALPHA SUBUNIT"/>
    <property type="match status" value="1"/>
</dbReference>
<evidence type="ECO:0000256" key="6">
    <source>
        <dbReference type="ARBA" id="ARBA00023004"/>
    </source>
</evidence>
<protein>
    <recommendedName>
        <fullName evidence="8">Prolyl 4-hydroxylase alpha subunit domain-containing protein</fullName>
    </recommendedName>
</protein>
<dbReference type="Pfam" id="PF13640">
    <property type="entry name" value="2OG-FeII_Oxy_3"/>
    <property type="match status" value="1"/>
</dbReference>
<dbReference type="GO" id="GO:0004656">
    <property type="term" value="F:procollagen-proline 4-dioxygenase activity"/>
    <property type="evidence" value="ECO:0000318"/>
    <property type="project" value="GO_Central"/>
</dbReference>
<keyword evidence="5" id="KW-0560">Oxidoreductase</keyword>
<dbReference type="InterPro" id="IPR045054">
    <property type="entry name" value="P4HA-like"/>
</dbReference>
<dbReference type="InterPro" id="IPR006620">
    <property type="entry name" value="Pro_4_hyd_alph"/>
</dbReference>
<keyword evidence="6" id="KW-0408">Iron</keyword>
<dbReference type="Gene3D" id="2.60.120.620">
    <property type="entry name" value="q2cbj1_9rhob like domain"/>
    <property type="match status" value="1"/>
</dbReference>
<dbReference type="KEGG" id="smo:SELMODRAFT_103917"/>
<organism evidence="10">
    <name type="scientific">Selaginella moellendorffii</name>
    <name type="common">Spikemoss</name>
    <dbReference type="NCBI Taxonomy" id="88036"/>
    <lineage>
        <taxon>Eukaryota</taxon>
        <taxon>Viridiplantae</taxon>
        <taxon>Streptophyta</taxon>
        <taxon>Embryophyta</taxon>
        <taxon>Tracheophyta</taxon>
        <taxon>Lycopodiopsida</taxon>
        <taxon>Selaginellales</taxon>
        <taxon>Selaginellaceae</taxon>
        <taxon>Selaginella</taxon>
    </lineage>
</organism>
<evidence type="ECO:0000256" key="1">
    <source>
        <dbReference type="ARBA" id="ARBA00001961"/>
    </source>
</evidence>
<evidence type="ECO:0000256" key="2">
    <source>
        <dbReference type="ARBA" id="ARBA00004648"/>
    </source>
</evidence>
<dbReference type="InParanoid" id="D8RWM5"/>
<dbReference type="GO" id="GO:0031418">
    <property type="term" value="F:L-ascorbic acid binding"/>
    <property type="evidence" value="ECO:0007669"/>
    <property type="project" value="InterPro"/>
</dbReference>
<comment type="subcellular location">
    <subcellularLocation>
        <location evidence="2">Endoplasmic reticulum membrane</location>
        <topology evidence="2">Single-pass type II membrane protein</topology>
    </subcellularLocation>
</comment>
<dbReference type="OMA" id="QFFGQHY"/>
<dbReference type="GO" id="GO:0005783">
    <property type="term" value="C:endoplasmic reticulum"/>
    <property type="evidence" value="ECO:0000318"/>
    <property type="project" value="GO_Central"/>
</dbReference>
<comment type="cofactor">
    <cofactor evidence="1">
        <name>L-ascorbate</name>
        <dbReference type="ChEBI" id="CHEBI:38290"/>
    </cofactor>
</comment>
<evidence type="ECO:0000256" key="3">
    <source>
        <dbReference type="ARBA" id="ARBA00022723"/>
    </source>
</evidence>
<keyword evidence="3" id="KW-0479">Metal-binding</keyword>
<evidence type="ECO:0000313" key="10">
    <source>
        <dbReference type="Proteomes" id="UP000001514"/>
    </source>
</evidence>
<dbReference type="Gramene" id="EFJ23114">
    <property type="protein sequence ID" value="EFJ23114"/>
    <property type="gene ID" value="SELMODRAFT_103917"/>
</dbReference>
<dbReference type="InterPro" id="IPR044862">
    <property type="entry name" value="Pro_4_hyd_alph_FE2OG_OXY"/>
</dbReference>
<dbReference type="SMART" id="SM00702">
    <property type="entry name" value="P4Hc"/>
    <property type="match status" value="1"/>
</dbReference>
<comment type="catalytic activity">
    <reaction evidence="7">
        <text>L-prolyl-[collagen] + 2-oxoglutarate + O2 = trans-4-hydroxy-L-prolyl-[collagen] + succinate + CO2</text>
        <dbReference type="Rhea" id="RHEA:18945"/>
        <dbReference type="Rhea" id="RHEA-COMP:11676"/>
        <dbReference type="Rhea" id="RHEA-COMP:11680"/>
        <dbReference type="ChEBI" id="CHEBI:15379"/>
        <dbReference type="ChEBI" id="CHEBI:16526"/>
        <dbReference type="ChEBI" id="CHEBI:16810"/>
        <dbReference type="ChEBI" id="CHEBI:30031"/>
        <dbReference type="ChEBI" id="CHEBI:50342"/>
        <dbReference type="ChEBI" id="CHEBI:61965"/>
        <dbReference type="EC" id="1.14.11.2"/>
    </reaction>
</comment>
<accession>D8RWM5</accession>
<dbReference type="Proteomes" id="UP000001514">
    <property type="component" value="Unassembled WGS sequence"/>
</dbReference>
<feature type="domain" description="Prolyl 4-hydroxylase alpha subunit" evidence="8">
    <location>
        <begin position="20"/>
        <end position="214"/>
    </location>
</feature>
<dbReference type="FunCoup" id="D8RWM5">
    <property type="interactions" value="1213"/>
</dbReference>
<dbReference type="PANTHER" id="PTHR10869:SF236">
    <property type="entry name" value="PROLYL 4-HYDROXYLASE ALPHA SUBUNIT DOMAIN-CONTAINING PROTEIN"/>
    <property type="match status" value="1"/>
</dbReference>
<evidence type="ECO:0000256" key="5">
    <source>
        <dbReference type="ARBA" id="ARBA00023002"/>
    </source>
</evidence>
<evidence type="ECO:0000256" key="7">
    <source>
        <dbReference type="ARBA" id="ARBA00049169"/>
    </source>
</evidence>
<dbReference type="GO" id="GO:0005789">
    <property type="term" value="C:endoplasmic reticulum membrane"/>
    <property type="evidence" value="ECO:0007669"/>
    <property type="project" value="UniProtKB-SubCell"/>
</dbReference>
<evidence type="ECO:0000259" key="8">
    <source>
        <dbReference type="SMART" id="SM00702"/>
    </source>
</evidence>
<dbReference type="STRING" id="88036.D8RWM5"/>
<reference evidence="9 10" key="1">
    <citation type="journal article" date="2011" name="Science">
        <title>The Selaginella genome identifies genetic changes associated with the evolution of vascular plants.</title>
        <authorList>
            <person name="Banks J.A."/>
            <person name="Nishiyama T."/>
            <person name="Hasebe M."/>
            <person name="Bowman J.L."/>
            <person name="Gribskov M."/>
            <person name="dePamphilis C."/>
            <person name="Albert V.A."/>
            <person name="Aono N."/>
            <person name="Aoyama T."/>
            <person name="Ambrose B.A."/>
            <person name="Ashton N.W."/>
            <person name="Axtell M.J."/>
            <person name="Barker E."/>
            <person name="Barker M.S."/>
            <person name="Bennetzen J.L."/>
            <person name="Bonawitz N.D."/>
            <person name="Chapple C."/>
            <person name="Cheng C."/>
            <person name="Correa L.G."/>
            <person name="Dacre M."/>
            <person name="DeBarry J."/>
            <person name="Dreyer I."/>
            <person name="Elias M."/>
            <person name="Engstrom E.M."/>
            <person name="Estelle M."/>
            <person name="Feng L."/>
            <person name="Finet C."/>
            <person name="Floyd S.K."/>
            <person name="Frommer W.B."/>
            <person name="Fujita T."/>
            <person name="Gramzow L."/>
            <person name="Gutensohn M."/>
            <person name="Harholt J."/>
            <person name="Hattori M."/>
            <person name="Heyl A."/>
            <person name="Hirai T."/>
            <person name="Hiwatashi Y."/>
            <person name="Ishikawa M."/>
            <person name="Iwata M."/>
            <person name="Karol K.G."/>
            <person name="Koehler B."/>
            <person name="Kolukisaoglu U."/>
            <person name="Kubo M."/>
            <person name="Kurata T."/>
            <person name="Lalonde S."/>
            <person name="Li K."/>
            <person name="Li Y."/>
            <person name="Litt A."/>
            <person name="Lyons E."/>
            <person name="Manning G."/>
            <person name="Maruyama T."/>
            <person name="Michael T.P."/>
            <person name="Mikami K."/>
            <person name="Miyazaki S."/>
            <person name="Morinaga S."/>
            <person name="Murata T."/>
            <person name="Mueller-Roeber B."/>
            <person name="Nelson D.R."/>
            <person name="Obara M."/>
            <person name="Oguri Y."/>
            <person name="Olmstead R.G."/>
            <person name="Onodera N."/>
            <person name="Petersen B.L."/>
            <person name="Pils B."/>
            <person name="Prigge M."/>
            <person name="Rensing S.A."/>
            <person name="Riano-Pachon D.M."/>
            <person name="Roberts A.W."/>
            <person name="Sato Y."/>
            <person name="Scheller H.V."/>
            <person name="Schulz B."/>
            <person name="Schulz C."/>
            <person name="Shakirov E.V."/>
            <person name="Shibagaki N."/>
            <person name="Shinohara N."/>
            <person name="Shippen D.E."/>
            <person name="Soerensen I."/>
            <person name="Sotooka R."/>
            <person name="Sugimoto N."/>
            <person name="Sugita M."/>
            <person name="Sumikawa N."/>
            <person name="Tanurdzic M."/>
            <person name="Theissen G."/>
            <person name="Ulvskov P."/>
            <person name="Wakazuki S."/>
            <person name="Weng J.K."/>
            <person name="Willats W.W."/>
            <person name="Wipf D."/>
            <person name="Wolf P.G."/>
            <person name="Yang L."/>
            <person name="Zimmer A.D."/>
            <person name="Zhu Q."/>
            <person name="Mitros T."/>
            <person name="Hellsten U."/>
            <person name="Loque D."/>
            <person name="Otillar R."/>
            <person name="Salamov A."/>
            <person name="Schmutz J."/>
            <person name="Shapiro H."/>
            <person name="Lindquist E."/>
            <person name="Lucas S."/>
            <person name="Rokhsar D."/>
            <person name="Grigoriev I.V."/>
        </authorList>
    </citation>
    <scope>NUCLEOTIDE SEQUENCE [LARGE SCALE GENOMIC DNA]</scope>
</reference>
<dbReference type="HOGENOM" id="CLU_041456_0_1_1"/>
<proteinExistence type="predicted"/>
<evidence type="ECO:0000256" key="4">
    <source>
        <dbReference type="ARBA" id="ARBA00022964"/>
    </source>
</evidence>